<dbReference type="PANTHER" id="PTHR32251">
    <property type="entry name" value="3-OXO-5-ALPHA-STEROID 4-DEHYDROGENASE"/>
    <property type="match status" value="1"/>
</dbReference>
<feature type="transmembrane region" description="Helical" evidence="1">
    <location>
        <begin position="173"/>
        <end position="197"/>
    </location>
</feature>
<protein>
    <recommendedName>
        <fullName evidence="4">Steroid 5-alpha reductase C-terminal domain-containing protein</fullName>
    </recommendedName>
</protein>
<dbReference type="EMBL" id="LVLJ01003422">
    <property type="protein sequence ID" value="OAE21503.1"/>
    <property type="molecule type" value="Genomic_DNA"/>
</dbReference>
<sequence>MATSLKFPVRARFGLTPMGRGAPSSTCTLTIGPIRSPEVHVAVTPRNSTRDPGHIGLASGGISRRRRGFDISRRGDRDFVGFSSSGDEAHVVVGSTRSRRRVGRFRSMVTEASSNSYLGVTAIVTALYQFSFFVIAAGFKIDKVTDFAGTTNFVVLAVLTLILNGTYQYRQLVLTTFVLFWGIRLGFFLLFRILSWGEDHRFDDKRNNLLRFAVFWFLQGVWVWTVSLPVTVVNGSSKNPAFGVRDYVGWAMWGVGLAIEAIADQSKLNFKNSISNKGRWCDVGLWSWSRHPNYFGEMLLWWGIFVAATPVLSGGQWAVITGPILLSCLLLFVSGIPLLEISADKKHRSNPEYLHYKNTTSPLIPLPPAVYGILPAWFKKTFLFEFAMYSKKLGAGFRFGLASLDVSALNPRLEMLDEVNSQFMDLMDVTKP</sequence>
<feature type="transmembrane region" description="Helical" evidence="1">
    <location>
        <begin position="116"/>
        <end position="135"/>
    </location>
</feature>
<name>A0A176VM54_MARPO</name>
<dbReference type="Pfam" id="PF06966">
    <property type="entry name" value="DUF1295"/>
    <property type="match status" value="1"/>
</dbReference>
<feature type="transmembrane region" description="Helical" evidence="1">
    <location>
        <begin position="147"/>
        <end position="167"/>
    </location>
</feature>
<comment type="caution">
    <text evidence="2">The sequence shown here is derived from an EMBL/GenBank/DDBJ whole genome shotgun (WGS) entry which is preliminary data.</text>
</comment>
<accession>A0A176VM54</accession>
<organism evidence="2 3">
    <name type="scientific">Marchantia polymorpha subsp. ruderalis</name>
    <dbReference type="NCBI Taxonomy" id="1480154"/>
    <lineage>
        <taxon>Eukaryota</taxon>
        <taxon>Viridiplantae</taxon>
        <taxon>Streptophyta</taxon>
        <taxon>Embryophyta</taxon>
        <taxon>Marchantiophyta</taxon>
        <taxon>Marchantiopsida</taxon>
        <taxon>Marchantiidae</taxon>
        <taxon>Marchantiales</taxon>
        <taxon>Marchantiaceae</taxon>
        <taxon>Marchantia</taxon>
    </lineage>
</organism>
<keyword evidence="1" id="KW-1133">Transmembrane helix</keyword>
<reference evidence="2" key="1">
    <citation type="submission" date="2016-03" db="EMBL/GenBank/DDBJ databases">
        <title>Mechanisms controlling the formation of the plant cell surface in tip-growing cells are functionally conserved among land plants.</title>
        <authorList>
            <person name="Honkanen S."/>
            <person name="Jones V.A."/>
            <person name="Morieri G."/>
            <person name="Champion C."/>
            <person name="Hetherington A.J."/>
            <person name="Kelly S."/>
            <person name="Saint-Marcoux D."/>
            <person name="Proust H."/>
            <person name="Prescott H."/>
            <person name="Dolan L."/>
        </authorList>
    </citation>
    <scope>NUCLEOTIDE SEQUENCE [LARGE SCALE GENOMIC DNA]</scope>
    <source>
        <tissue evidence="2">Whole gametophyte</tissue>
    </source>
</reference>
<dbReference type="Proteomes" id="UP000077202">
    <property type="component" value="Unassembled WGS sequence"/>
</dbReference>
<feature type="transmembrane region" description="Helical" evidence="1">
    <location>
        <begin position="247"/>
        <end position="263"/>
    </location>
</feature>
<proteinExistence type="predicted"/>
<evidence type="ECO:0008006" key="4">
    <source>
        <dbReference type="Google" id="ProtNLM"/>
    </source>
</evidence>
<evidence type="ECO:0000313" key="3">
    <source>
        <dbReference type="Proteomes" id="UP000077202"/>
    </source>
</evidence>
<feature type="transmembrane region" description="Helical" evidence="1">
    <location>
        <begin position="209"/>
        <end position="227"/>
    </location>
</feature>
<feature type="transmembrane region" description="Helical" evidence="1">
    <location>
        <begin position="318"/>
        <end position="339"/>
    </location>
</feature>
<dbReference type="InterPro" id="IPR010721">
    <property type="entry name" value="UstE-like"/>
</dbReference>
<keyword evidence="1" id="KW-0472">Membrane</keyword>
<keyword evidence="3" id="KW-1185">Reference proteome</keyword>
<gene>
    <name evidence="2" type="ORF">AXG93_2116s1170</name>
</gene>
<dbReference type="GO" id="GO:0016020">
    <property type="term" value="C:membrane"/>
    <property type="evidence" value="ECO:0007669"/>
    <property type="project" value="TreeGrafter"/>
</dbReference>
<dbReference type="PANTHER" id="PTHR32251:SF15">
    <property type="entry name" value="3-OXO-5-ALPHA-STEROID 4-DEHYDROGENASE (DUF1295)"/>
    <property type="match status" value="1"/>
</dbReference>
<keyword evidence="1" id="KW-0812">Transmembrane</keyword>
<evidence type="ECO:0000256" key="1">
    <source>
        <dbReference type="SAM" id="Phobius"/>
    </source>
</evidence>
<dbReference type="Gene3D" id="1.20.120.1630">
    <property type="match status" value="1"/>
</dbReference>
<dbReference type="AlphaFoldDB" id="A0A176VM54"/>
<evidence type="ECO:0000313" key="2">
    <source>
        <dbReference type="EMBL" id="OAE21503.1"/>
    </source>
</evidence>